<dbReference type="EMBL" id="WOSW01000010">
    <property type="protein sequence ID" value="NHO32375.1"/>
    <property type="molecule type" value="Genomic_DNA"/>
</dbReference>
<dbReference type="SUPFAM" id="SSF47831">
    <property type="entry name" value="Enzyme I of the PEP:sugar phosphotransferase system HPr-binding (sub)domain"/>
    <property type="match status" value="1"/>
</dbReference>
<feature type="compositionally biased region" description="Low complexity" evidence="18">
    <location>
        <begin position="1"/>
        <end position="12"/>
    </location>
</feature>
<evidence type="ECO:0000256" key="13">
    <source>
        <dbReference type="ARBA" id="ARBA00022723"/>
    </source>
</evidence>
<dbReference type="InterPro" id="IPR050499">
    <property type="entry name" value="PEP-utilizing_PTS_enzyme"/>
</dbReference>
<evidence type="ECO:0000256" key="9">
    <source>
        <dbReference type="ARBA" id="ARBA00022490"/>
    </source>
</evidence>
<comment type="caution">
    <text evidence="22">The sequence shown here is derived from an EMBL/GenBank/DDBJ whole genome shotgun (WGS) entry which is preliminary data.</text>
</comment>
<keyword evidence="13 17" id="KW-0479">Metal-binding</keyword>
<evidence type="ECO:0000256" key="7">
    <source>
        <dbReference type="ARBA" id="ARBA00016544"/>
    </source>
</evidence>
<feature type="domain" description="PEP-utilising enzyme C-terminal" evidence="20">
    <location>
        <begin position="302"/>
        <end position="599"/>
    </location>
</feature>
<keyword evidence="8 17" id="KW-0813">Transport</keyword>
<evidence type="ECO:0000256" key="1">
    <source>
        <dbReference type="ARBA" id="ARBA00000683"/>
    </source>
</evidence>
<dbReference type="EC" id="2.7.3.9" evidence="6 17"/>
<evidence type="ECO:0000256" key="11">
    <source>
        <dbReference type="ARBA" id="ARBA00022679"/>
    </source>
</evidence>
<feature type="domain" description="Phosphotransferase system enzyme I N-terminal" evidence="21">
    <location>
        <begin position="43"/>
        <end position="157"/>
    </location>
</feature>
<dbReference type="InterPro" id="IPR036618">
    <property type="entry name" value="PtsI_HPr-bd_sf"/>
</dbReference>
<dbReference type="InterPro" id="IPR000121">
    <property type="entry name" value="PEP_util_C"/>
</dbReference>
<evidence type="ECO:0000256" key="8">
    <source>
        <dbReference type="ARBA" id="ARBA00022448"/>
    </source>
</evidence>
<keyword evidence="15 17" id="KW-0460">Magnesium</keyword>
<dbReference type="InterPro" id="IPR008279">
    <property type="entry name" value="PEP-util_enz_mobile_dom"/>
</dbReference>
<reference evidence="22 23" key="1">
    <citation type="journal article" date="2020" name="Int. J. Syst. Evol. Microbiol.">
        <title>Novel acetic acid bacteria from cider fermentations: Acetobacter conturbans sp. nov. and Acetobacter fallax sp. nov.</title>
        <authorList>
            <person name="Sombolestani A.S."/>
            <person name="Cleenwerck I."/>
            <person name="Cnockaert M."/>
            <person name="Borremans W."/>
            <person name="Wieme A.D."/>
            <person name="De Vuyst L."/>
            <person name="Vandamme P."/>
        </authorList>
    </citation>
    <scope>NUCLEOTIDE SEQUENCE [LARGE SCALE GENOMIC DNA]</scope>
    <source>
        <strain evidence="22 23">LMG 1637</strain>
    </source>
</reference>
<dbReference type="PANTHER" id="PTHR46244:SF3">
    <property type="entry name" value="PHOSPHOENOLPYRUVATE-PROTEIN PHOSPHOTRANSFERASE"/>
    <property type="match status" value="1"/>
</dbReference>
<dbReference type="InterPro" id="IPR006318">
    <property type="entry name" value="PTS_EI-like"/>
</dbReference>
<evidence type="ECO:0000313" key="23">
    <source>
        <dbReference type="Proteomes" id="UP000615326"/>
    </source>
</evidence>
<dbReference type="Gene3D" id="1.10.274.10">
    <property type="entry name" value="PtsI, HPr-binding domain"/>
    <property type="match status" value="1"/>
</dbReference>
<evidence type="ECO:0000313" key="22">
    <source>
        <dbReference type="EMBL" id="NHO32375.1"/>
    </source>
</evidence>
<keyword evidence="23" id="KW-1185">Reference proteome</keyword>
<keyword evidence="9 17" id="KW-0963">Cytoplasm</keyword>
<dbReference type="GO" id="GO:0008965">
    <property type="term" value="F:phosphoenolpyruvate-protein phosphotransferase activity"/>
    <property type="evidence" value="ECO:0007669"/>
    <property type="project" value="UniProtKB-EC"/>
</dbReference>
<feature type="region of interest" description="Disordered" evidence="18">
    <location>
        <begin position="1"/>
        <end position="86"/>
    </location>
</feature>
<evidence type="ECO:0000256" key="2">
    <source>
        <dbReference type="ARBA" id="ARBA00001946"/>
    </source>
</evidence>
<comment type="catalytic activity">
    <reaction evidence="1 17">
        <text>L-histidyl-[protein] + phosphoenolpyruvate = N(pros)-phospho-L-histidyl-[protein] + pyruvate</text>
        <dbReference type="Rhea" id="RHEA:23880"/>
        <dbReference type="Rhea" id="RHEA-COMP:9745"/>
        <dbReference type="Rhea" id="RHEA-COMP:9746"/>
        <dbReference type="ChEBI" id="CHEBI:15361"/>
        <dbReference type="ChEBI" id="CHEBI:29979"/>
        <dbReference type="ChEBI" id="CHEBI:58702"/>
        <dbReference type="ChEBI" id="CHEBI:64837"/>
        <dbReference type="EC" id="2.7.3.9"/>
    </reaction>
</comment>
<name>A0ABX0K8U2_9PROT</name>
<dbReference type="RefSeq" id="WP_173576908.1">
    <property type="nucleotide sequence ID" value="NZ_WOSW01000010.1"/>
</dbReference>
<feature type="compositionally biased region" description="Low complexity" evidence="18">
    <location>
        <begin position="29"/>
        <end position="40"/>
    </location>
</feature>
<dbReference type="PRINTS" id="PR01736">
    <property type="entry name" value="PHPHTRNFRASE"/>
</dbReference>
<evidence type="ECO:0000256" key="3">
    <source>
        <dbReference type="ARBA" id="ARBA00002728"/>
    </source>
</evidence>
<comment type="function">
    <text evidence="3 17">General (non sugar-specific) component of the phosphoenolpyruvate-dependent sugar phosphotransferase system (sugar PTS). This major carbohydrate active-transport system catalyzes the phosphorylation of incoming sugar substrates concomitantly with their translocation across the cell membrane. Enzyme I transfers the phosphoryl group from phosphoenolpyruvate (PEP) to the phosphoryl carrier protein (HPr).</text>
</comment>
<evidence type="ECO:0000256" key="12">
    <source>
        <dbReference type="ARBA" id="ARBA00022683"/>
    </source>
</evidence>
<accession>A0ABX0K8U2</accession>
<evidence type="ECO:0000256" key="5">
    <source>
        <dbReference type="ARBA" id="ARBA00007837"/>
    </source>
</evidence>
<dbReference type="SUPFAM" id="SSF51621">
    <property type="entry name" value="Phosphoenolpyruvate/pyruvate domain"/>
    <property type="match status" value="1"/>
</dbReference>
<dbReference type="Proteomes" id="UP000615326">
    <property type="component" value="Unassembled WGS sequence"/>
</dbReference>
<dbReference type="SUPFAM" id="SSF52009">
    <property type="entry name" value="Phosphohistidine domain"/>
    <property type="match status" value="1"/>
</dbReference>
<evidence type="ECO:0000256" key="18">
    <source>
        <dbReference type="SAM" id="MobiDB-lite"/>
    </source>
</evidence>
<dbReference type="PIRSF" id="PIRSF000732">
    <property type="entry name" value="PTS_enzyme_I"/>
    <property type="match status" value="1"/>
</dbReference>
<evidence type="ECO:0000259" key="20">
    <source>
        <dbReference type="Pfam" id="PF02896"/>
    </source>
</evidence>
<keyword evidence="14 17" id="KW-0418">Kinase</keyword>
<keyword evidence="10 17" id="KW-0762">Sugar transport</keyword>
<dbReference type="InterPro" id="IPR036637">
    <property type="entry name" value="Phosphohistidine_dom_sf"/>
</dbReference>
<dbReference type="Gene3D" id="3.50.30.10">
    <property type="entry name" value="Phosphohistidine domain"/>
    <property type="match status" value="1"/>
</dbReference>
<dbReference type="InterPro" id="IPR008731">
    <property type="entry name" value="PTS_EIN"/>
</dbReference>
<sequence>MTRSSRSSTARSPAEGAHVASPGRRRGAESGSESSAATERQFQGEPVSPGFAIGPAFITGEDPTPEPDNCRSTLSPDQERERFSEAVGRSITQLTKLRGKLALLPEESQVEIGPLLDVYQRMLGPSRLQRGVMSRIDDGLTAEAAVHDETEALARVMLVPPDGEKLRGEDAAAAERRAGEFREVGRRLIRNLMRTPFLALGQFPDGAVLVAETLRPADAALIDPSRVAAVVLENGGTTGHTAIMLRALGIPSVIAVHGILNGLAEGTTLVIDGDTGRVICDPAPKTIRQARRHVSAYARERQQLGRLRRLSSRMASGEKIQLQANLELPAELPLIAQSGAAGIGLLRTEFLFINAETLPDEAAQYEIYSGVVSAMGSDPTTIRVLDWGGEKQSEALTRIGFSGDDEDNENPALGLRGIRLLLLHPTLLETQFAAILRASAKGPVQVLLPMITLAGEIVAAREIYERVARRLKRKGVEIGDPLPPLGAMIETPAAALTAEALARYVDFLAIGTNDLTMYTLATDRASAEVASLYDPLHPAVLTMISGVVTAALHERKPVSLCGEIAGDPRITPLLIGLGLRSLSMTASAVPRVKQVVRSSRYEDCHRLARRILAETEGEEIRRLLEEFREG</sequence>
<dbReference type="Pfam" id="PF00391">
    <property type="entry name" value="PEP-utilizers"/>
    <property type="match status" value="1"/>
</dbReference>
<protein>
    <recommendedName>
        <fullName evidence="7 17">Phosphoenolpyruvate-protein phosphotransferase</fullName>
        <ecNumber evidence="6 17">2.7.3.9</ecNumber>
    </recommendedName>
    <alternativeName>
        <fullName evidence="16 17">Phosphotransferase system, enzyme I</fullName>
    </alternativeName>
</protein>
<feature type="domain" description="PEP-utilising enzyme mobile" evidence="19">
    <location>
        <begin position="203"/>
        <end position="276"/>
    </location>
</feature>
<proteinExistence type="inferred from homology"/>
<dbReference type="PANTHER" id="PTHR46244">
    <property type="entry name" value="PHOSPHOENOLPYRUVATE-PROTEIN PHOSPHOTRANSFERASE"/>
    <property type="match status" value="1"/>
</dbReference>
<dbReference type="NCBIfam" id="TIGR01417">
    <property type="entry name" value="PTS_I_fam"/>
    <property type="match status" value="1"/>
</dbReference>
<keyword evidence="12 17" id="KW-0598">Phosphotransferase system</keyword>
<evidence type="ECO:0000256" key="6">
    <source>
        <dbReference type="ARBA" id="ARBA00012232"/>
    </source>
</evidence>
<dbReference type="Pfam" id="PF02896">
    <property type="entry name" value="PEP-utilizers_C"/>
    <property type="match status" value="1"/>
</dbReference>
<evidence type="ECO:0000259" key="21">
    <source>
        <dbReference type="Pfam" id="PF05524"/>
    </source>
</evidence>
<gene>
    <name evidence="22" type="primary">ptsP</name>
    <name evidence="22" type="ORF">GOB84_07325</name>
</gene>
<comment type="cofactor">
    <cofactor evidence="2 17">
        <name>Mg(2+)</name>
        <dbReference type="ChEBI" id="CHEBI:18420"/>
    </cofactor>
</comment>
<organism evidence="22 23">
    <name type="scientific">Acetobacter fallax</name>
    <dbReference type="NCBI Taxonomy" id="1737473"/>
    <lineage>
        <taxon>Bacteria</taxon>
        <taxon>Pseudomonadati</taxon>
        <taxon>Pseudomonadota</taxon>
        <taxon>Alphaproteobacteria</taxon>
        <taxon>Acetobacterales</taxon>
        <taxon>Acetobacteraceae</taxon>
        <taxon>Acetobacter</taxon>
    </lineage>
</organism>
<dbReference type="InterPro" id="IPR015813">
    <property type="entry name" value="Pyrv/PenolPyrv_kinase-like_dom"/>
</dbReference>
<keyword evidence="11 17" id="KW-0808">Transferase</keyword>
<dbReference type="InterPro" id="IPR024692">
    <property type="entry name" value="PTS_EI"/>
</dbReference>
<evidence type="ECO:0000256" key="4">
    <source>
        <dbReference type="ARBA" id="ARBA00004496"/>
    </source>
</evidence>
<evidence type="ECO:0000256" key="17">
    <source>
        <dbReference type="PIRNR" id="PIRNR000732"/>
    </source>
</evidence>
<evidence type="ECO:0000256" key="10">
    <source>
        <dbReference type="ARBA" id="ARBA00022597"/>
    </source>
</evidence>
<evidence type="ECO:0000259" key="19">
    <source>
        <dbReference type="Pfam" id="PF00391"/>
    </source>
</evidence>
<dbReference type="Pfam" id="PF05524">
    <property type="entry name" value="PEP-utilisers_N"/>
    <property type="match status" value="1"/>
</dbReference>
<comment type="subcellular location">
    <subcellularLocation>
        <location evidence="4 17">Cytoplasm</location>
    </subcellularLocation>
</comment>
<evidence type="ECO:0000256" key="15">
    <source>
        <dbReference type="ARBA" id="ARBA00022842"/>
    </source>
</evidence>
<dbReference type="Gene3D" id="3.20.20.60">
    <property type="entry name" value="Phosphoenolpyruvate-binding domains"/>
    <property type="match status" value="1"/>
</dbReference>
<dbReference type="InterPro" id="IPR040442">
    <property type="entry name" value="Pyrv_kinase-like_dom_sf"/>
</dbReference>
<comment type="similarity">
    <text evidence="5 17">Belongs to the PEP-utilizing enzyme family.</text>
</comment>
<evidence type="ECO:0000256" key="16">
    <source>
        <dbReference type="ARBA" id="ARBA00033235"/>
    </source>
</evidence>
<evidence type="ECO:0000256" key="14">
    <source>
        <dbReference type="ARBA" id="ARBA00022777"/>
    </source>
</evidence>